<reference evidence="1 2" key="1">
    <citation type="submission" date="2014-04" db="EMBL/GenBank/DDBJ databases">
        <title>Aquimarina sp. 22II-S11-z7 Genome Sequencing.</title>
        <authorList>
            <person name="Lai Q."/>
        </authorList>
    </citation>
    <scope>NUCLEOTIDE SEQUENCE [LARGE SCALE GENOMIC DNA]</scope>
    <source>
        <strain evidence="1 2">22II-S11-z7</strain>
    </source>
</reference>
<dbReference type="OrthoDB" id="1164266at2"/>
<organism evidence="1 2">
    <name type="scientific">Aquimarina atlantica</name>
    <dbReference type="NCBI Taxonomy" id="1317122"/>
    <lineage>
        <taxon>Bacteria</taxon>
        <taxon>Pseudomonadati</taxon>
        <taxon>Bacteroidota</taxon>
        <taxon>Flavobacteriia</taxon>
        <taxon>Flavobacteriales</taxon>
        <taxon>Flavobacteriaceae</taxon>
        <taxon>Aquimarina</taxon>
    </lineage>
</organism>
<proteinExistence type="predicted"/>
<dbReference type="EMBL" id="AQRA01000001">
    <property type="protein sequence ID" value="EZH75958.1"/>
    <property type="molecule type" value="Genomic_DNA"/>
</dbReference>
<dbReference type="eggNOG" id="ENOG503000Y">
    <property type="taxonomic scope" value="Bacteria"/>
</dbReference>
<sequence length="69" mass="7386">MKNKKKLSLKKMNVAQLDSIKGGINWPYPVTGPGLPTADPFGCGNGTQGLACQYSQTPMSCQVCVNIQK</sequence>
<evidence type="ECO:0000313" key="2">
    <source>
        <dbReference type="Proteomes" id="UP000023541"/>
    </source>
</evidence>
<protein>
    <submittedName>
        <fullName evidence="1">Uncharacterized protein</fullName>
    </submittedName>
</protein>
<comment type="caution">
    <text evidence="1">The sequence shown here is derived from an EMBL/GenBank/DDBJ whole genome shotgun (WGS) entry which is preliminary data.</text>
</comment>
<keyword evidence="2" id="KW-1185">Reference proteome</keyword>
<name>A0A023C215_9FLAO</name>
<gene>
    <name evidence="1" type="ORF">ATO12_03985</name>
</gene>
<dbReference type="RefSeq" id="WP_034238805.1">
    <property type="nucleotide sequence ID" value="NZ_AQRA01000001.1"/>
</dbReference>
<dbReference type="AlphaFoldDB" id="A0A023C215"/>
<accession>A0A023C215</accession>
<dbReference type="Proteomes" id="UP000023541">
    <property type="component" value="Unassembled WGS sequence"/>
</dbReference>
<evidence type="ECO:0000313" key="1">
    <source>
        <dbReference type="EMBL" id="EZH75958.1"/>
    </source>
</evidence>